<reference evidence="5" key="1">
    <citation type="submission" date="2012-05" db="EMBL/GenBank/DDBJ databases">
        <title>Whole Genome Assembly of Lutzomyia longipalpis.</title>
        <authorList>
            <person name="Richards S."/>
            <person name="Qu C."/>
            <person name="Dillon R."/>
            <person name="Worley K."/>
            <person name="Scherer S."/>
            <person name="Batterton M."/>
            <person name="Taylor A."/>
            <person name="Hawes A."/>
            <person name="Hernandez B."/>
            <person name="Kovar C."/>
            <person name="Mandapat C."/>
            <person name="Pham C."/>
            <person name="Qu C."/>
            <person name="Jing C."/>
            <person name="Bess C."/>
            <person name="Bandaranaike D."/>
            <person name="Ngo D."/>
            <person name="Ongeri F."/>
            <person name="Arias F."/>
            <person name="Lara F."/>
            <person name="Weissenberger G."/>
            <person name="Kamau G."/>
            <person name="Han H."/>
            <person name="Shen H."/>
            <person name="Dinh H."/>
            <person name="Khalil I."/>
            <person name="Jones J."/>
            <person name="Shafer J."/>
            <person name="Jayaseelan J."/>
            <person name="Quiroz J."/>
            <person name="Blankenburg K."/>
            <person name="Nguyen L."/>
            <person name="Jackson L."/>
            <person name="Francisco L."/>
            <person name="Tang L.-Y."/>
            <person name="Pu L.-L."/>
            <person name="Perales L."/>
            <person name="Lorensuhewa L."/>
            <person name="Munidasa M."/>
            <person name="Coyle M."/>
            <person name="Taylor M."/>
            <person name="Puazo M."/>
            <person name="Firestine M."/>
            <person name="Scheel M."/>
            <person name="Javaid M."/>
            <person name="Wang M."/>
            <person name="Li M."/>
            <person name="Tabassum N."/>
            <person name="Saada N."/>
            <person name="Osuji N."/>
            <person name="Aqrawi P."/>
            <person name="Fu Q."/>
            <person name="Thornton R."/>
            <person name="Raj R."/>
            <person name="Goodspeed R."/>
            <person name="Mata R."/>
            <person name="Najjar R."/>
            <person name="Gubbala S."/>
            <person name="Lee S."/>
            <person name="Denson S."/>
            <person name="Patil S."/>
            <person name="Macmil S."/>
            <person name="Qi S."/>
            <person name="Matskevitch T."/>
            <person name="Palculict T."/>
            <person name="Mathew T."/>
            <person name="Vee V."/>
            <person name="Velamala V."/>
            <person name="Korchina V."/>
            <person name="Cai W."/>
            <person name="Liu W."/>
            <person name="Dai W."/>
            <person name="Zou X."/>
            <person name="Zhu Y."/>
            <person name="Zhang Y."/>
            <person name="Wu Y.-Q."/>
            <person name="Xin Y."/>
            <person name="Nazarath L."/>
            <person name="Kovar C."/>
            <person name="Han Y."/>
            <person name="Muzny D."/>
            <person name="Gibbs R."/>
        </authorList>
    </citation>
    <scope>NUCLEOTIDE SEQUENCE [LARGE SCALE GENOMIC DNA]</scope>
    <source>
        <strain evidence="5">Jacobina</strain>
    </source>
</reference>
<evidence type="ECO:0000313" key="4">
    <source>
        <dbReference type="EnsemblMetazoa" id="LLOJ009049-PA"/>
    </source>
</evidence>
<evidence type="ECO:0000256" key="1">
    <source>
        <dbReference type="ARBA" id="ARBA00024195"/>
    </source>
</evidence>
<dbReference type="InterPro" id="IPR043504">
    <property type="entry name" value="Peptidase_S1_PA_chymotrypsin"/>
</dbReference>
<dbReference type="Pfam" id="PF00089">
    <property type="entry name" value="Trypsin"/>
    <property type="match status" value="1"/>
</dbReference>
<dbReference type="PANTHER" id="PTHR24260">
    <property type="match status" value="1"/>
</dbReference>
<dbReference type="VEuPathDB" id="VectorBase:LLOJ009049"/>
<reference evidence="4" key="3">
    <citation type="submission" date="2020-05" db="UniProtKB">
        <authorList>
            <consortium name="EnsemblMetazoa"/>
        </authorList>
    </citation>
    <scope>IDENTIFICATION</scope>
    <source>
        <strain evidence="4">Jacobina</strain>
    </source>
</reference>
<dbReference type="GO" id="GO:0004252">
    <property type="term" value="F:serine-type endopeptidase activity"/>
    <property type="evidence" value="ECO:0007669"/>
    <property type="project" value="InterPro"/>
</dbReference>
<dbReference type="InterPro" id="IPR009003">
    <property type="entry name" value="Peptidase_S1_PA"/>
</dbReference>
<dbReference type="GO" id="GO:0006508">
    <property type="term" value="P:proteolysis"/>
    <property type="evidence" value="ECO:0007669"/>
    <property type="project" value="InterPro"/>
</dbReference>
<dbReference type="EMBL" id="AJWK01030954">
    <property type="status" value="NOT_ANNOTATED_CDS"/>
    <property type="molecule type" value="Genomic_DNA"/>
</dbReference>
<accession>A0A1B0GKR8</accession>
<organism evidence="4 5">
    <name type="scientific">Lutzomyia longipalpis</name>
    <name type="common">Sand fly</name>
    <dbReference type="NCBI Taxonomy" id="7200"/>
    <lineage>
        <taxon>Eukaryota</taxon>
        <taxon>Metazoa</taxon>
        <taxon>Ecdysozoa</taxon>
        <taxon>Arthropoda</taxon>
        <taxon>Hexapoda</taxon>
        <taxon>Insecta</taxon>
        <taxon>Pterygota</taxon>
        <taxon>Neoptera</taxon>
        <taxon>Endopterygota</taxon>
        <taxon>Diptera</taxon>
        <taxon>Nematocera</taxon>
        <taxon>Psychodoidea</taxon>
        <taxon>Psychodidae</taxon>
        <taxon>Lutzomyia</taxon>
        <taxon>Lutzomyia</taxon>
    </lineage>
</organism>
<proteinExistence type="inferred from homology"/>
<reference evidence="3" key="2">
    <citation type="journal article" date="2020" name="BMC">
        <title>Leishmania infection induces a limited differential gene expression in the sand fly midgut.</title>
        <authorList>
            <person name="Coutinho-Abreu I.V."/>
            <person name="Serafim T.D."/>
            <person name="Meneses C."/>
            <person name="Kamhawi S."/>
            <person name="Oliveira F."/>
            <person name="Valenzuela J.G."/>
        </authorList>
    </citation>
    <scope>NUCLEOTIDE SEQUENCE</scope>
    <source>
        <strain evidence="3">Jacobina</strain>
        <tissue evidence="3">Midgut</tissue>
    </source>
</reference>
<evidence type="ECO:0000313" key="3">
    <source>
        <dbReference type="EMBL" id="MBC1178223.1"/>
    </source>
</evidence>
<feature type="domain" description="Peptidase S1" evidence="2">
    <location>
        <begin position="1"/>
        <end position="159"/>
    </location>
</feature>
<dbReference type="InterPro" id="IPR051333">
    <property type="entry name" value="CLIP_Serine_Protease"/>
</dbReference>
<dbReference type="EMBL" id="GITU01009520">
    <property type="protein sequence ID" value="MBC1178223.1"/>
    <property type="molecule type" value="Transcribed_RNA"/>
</dbReference>
<dbReference type="PANTHER" id="PTHR24260:SF136">
    <property type="entry name" value="GH08193P-RELATED"/>
    <property type="match status" value="1"/>
</dbReference>
<dbReference type="SUPFAM" id="SSF50494">
    <property type="entry name" value="Trypsin-like serine proteases"/>
    <property type="match status" value="1"/>
</dbReference>
<protein>
    <submittedName>
        <fullName evidence="3">Putative trypsin</fullName>
    </submittedName>
</protein>
<dbReference type="VEuPathDB" id="VectorBase:LLONM1_009316"/>
<evidence type="ECO:0000259" key="2">
    <source>
        <dbReference type="PROSITE" id="PS50240"/>
    </source>
</evidence>
<dbReference type="SMART" id="SM00020">
    <property type="entry name" value="Tryp_SPc"/>
    <property type="match status" value="1"/>
</dbReference>
<dbReference type="EnsemblMetazoa" id="LLOJ009049-RA">
    <property type="protein sequence ID" value="LLOJ009049-PA"/>
    <property type="gene ID" value="LLOJ009049"/>
</dbReference>
<dbReference type="InterPro" id="IPR001254">
    <property type="entry name" value="Trypsin_dom"/>
</dbReference>
<sequence>MNFHDANDVTIHPNYNPTNLHNNLAILHLVQQVPYTPVQLPPENPGPSPVYLYYGFGTTNPNNNDALPNILQQAQTIELPVPECQRYFGNQLVTNASWCCAAAFNMGLCNGDQGGPLLHFHNHHLVGIASFWMTPCNSGFPNVFVRISHYVEWIRQVTGA</sequence>
<name>A0A1B0GKR8_LUTLO</name>
<keyword evidence="5" id="KW-1185">Reference proteome</keyword>
<comment type="similarity">
    <text evidence="1">Belongs to the peptidase S1 family. CLIP subfamily.</text>
</comment>
<dbReference type="Gene3D" id="2.40.10.10">
    <property type="entry name" value="Trypsin-like serine proteases"/>
    <property type="match status" value="1"/>
</dbReference>
<dbReference type="PROSITE" id="PS50240">
    <property type="entry name" value="TRYPSIN_DOM"/>
    <property type="match status" value="1"/>
</dbReference>
<dbReference type="AlphaFoldDB" id="A0A1B0GKR8"/>
<dbReference type="Proteomes" id="UP000092461">
    <property type="component" value="Unassembled WGS sequence"/>
</dbReference>
<evidence type="ECO:0000313" key="5">
    <source>
        <dbReference type="Proteomes" id="UP000092461"/>
    </source>
</evidence>